<dbReference type="EMBL" id="ACJM01000016">
    <property type="protein sequence ID" value="EEG76521.1"/>
    <property type="molecule type" value="Genomic_DNA"/>
</dbReference>
<evidence type="ECO:0000259" key="7">
    <source>
        <dbReference type="Pfam" id="PF06429"/>
    </source>
</evidence>
<dbReference type="NCBIfam" id="TIGR03506">
    <property type="entry name" value="FlgEFG_subfam"/>
    <property type="match status" value="1"/>
</dbReference>
<dbReference type="eggNOG" id="COG1749">
    <property type="taxonomic scope" value="Bacteria"/>
</dbReference>
<dbReference type="Pfam" id="PF00460">
    <property type="entry name" value="Flg_bb_rod"/>
    <property type="match status" value="1"/>
</dbReference>
<feature type="domain" description="Flagellar hook protein FlgE D2" evidence="8">
    <location>
        <begin position="186"/>
        <end position="288"/>
    </location>
</feature>
<dbReference type="AlphaFoldDB" id="C0GJH4"/>
<feature type="domain" description="Flagellar hook protein FlgE/F/G-like D1" evidence="9">
    <location>
        <begin position="95"/>
        <end position="132"/>
    </location>
</feature>
<dbReference type="SUPFAM" id="SSF117143">
    <property type="entry name" value="Flagellar hook protein flgE"/>
    <property type="match status" value="1"/>
</dbReference>
<dbReference type="InterPro" id="IPR020013">
    <property type="entry name" value="Flagellar_FlgE/F/G"/>
</dbReference>
<dbReference type="InterPro" id="IPR053967">
    <property type="entry name" value="LlgE_F_G-like_D1"/>
</dbReference>
<evidence type="ECO:0000259" key="8">
    <source>
        <dbReference type="Pfam" id="PF07559"/>
    </source>
</evidence>
<evidence type="ECO:0000259" key="9">
    <source>
        <dbReference type="Pfam" id="PF22692"/>
    </source>
</evidence>
<dbReference type="InterPro" id="IPR001444">
    <property type="entry name" value="Flag_bb_rod_N"/>
</dbReference>
<proteinExistence type="inferred from homology"/>
<dbReference type="PANTHER" id="PTHR30435:SF1">
    <property type="entry name" value="FLAGELLAR HOOK PROTEIN FLGE"/>
    <property type="match status" value="1"/>
</dbReference>
<evidence type="ECO:0000313" key="11">
    <source>
        <dbReference type="Proteomes" id="UP000006443"/>
    </source>
</evidence>
<dbReference type="PANTHER" id="PTHR30435">
    <property type="entry name" value="FLAGELLAR PROTEIN"/>
    <property type="match status" value="1"/>
</dbReference>
<protein>
    <recommendedName>
        <fullName evidence="3 5">Flagellar hook protein FlgE</fullName>
    </recommendedName>
</protein>
<keyword evidence="4 5" id="KW-0975">Bacterial flagellum</keyword>
<dbReference type="InterPro" id="IPR037925">
    <property type="entry name" value="FlgE/F/G-like"/>
</dbReference>
<dbReference type="GO" id="GO:0009425">
    <property type="term" value="C:bacterial-type flagellum basal body"/>
    <property type="evidence" value="ECO:0007669"/>
    <property type="project" value="UniProtKB-SubCell"/>
</dbReference>
<dbReference type="OrthoDB" id="9804559at2"/>
<dbReference type="InterPro" id="IPR037058">
    <property type="entry name" value="Falgellar_hook_FlgE_sf"/>
</dbReference>
<name>C0GJH4_DETAL</name>
<evidence type="ECO:0000256" key="4">
    <source>
        <dbReference type="ARBA" id="ARBA00023143"/>
    </source>
</evidence>
<keyword evidence="11" id="KW-1185">Reference proteome</keyword>
<sequence length="408" mass="43029">MQRSLFTGVSGLRNHQTKMDVIGNNIANVNTTAFKAGRVRFQDILSQNIRGASAPQDGRGGINPAQVGLGMSVASIDTIHTPGSLQSTGRPTDLAIQGSGFFVMSDGANEFYSRDGAFSLGSDGDLVNGANGFKPLGWQADAFGNINTNGPLQPLNIPLGHNVTTRATENLTFSSNLDSLAEIGTEHMAESLVYNSQGGSHLVEIIFTKTGSNTWEWEASGITGNETVSGQGTIEFDEFGNLLQATGDAAISITDIDGADDISMAVDFNNMSQVVGHSNAQVRYQDGFPAGELTEFTIGKTGVISGIYTNGLVVELGQIALASFDNPEGLMKAAGNMYQVSSNSGQARVGGAGLEGRGVIETGTLEMSNVDLSYEFTEMITTSRGFQANSRVITTSDDLLQEVVNLKR</sequence>
<evidence type="ECO:0000256" key="3">
    <source>
        <dbReference type="ARBA" id="ARBA00019015"/>
    </source>
</evidence>
<feature type="domain" description="Flagellar basal-body/hook protein C-terminal" evidence="7">
    <location>
        <begin position="362"/>
        <end position="406"/>
    </location>
</feature>
<evidence type="ECO:0000256" key="1">
    <source>
        <dbReference type="ARBA" id="ARBA00004117"/>
    </source>
</evidence>
<comment type="function">
    <text evidence="5">A flexible structure which links the flagellar filament to the drive apparatus in the basal body.</text>
</comment>
<gene>
    <name evidence="10" type="ORF">DealDRAFT_2633</name>
</gene>
<accession>C0GJH4</accession>
<comment type="similarity">
    <text evidence="2 5">Belongs to the flagella basal body rod proteins family.</text>
</comment>
<dbReference type="GO" id="GO:0005829">
    <property type="term" value="C:cytosol"/>
    <property type="evidence" value="ECO:0007669"/>
    <property type="project" value="TreeGrafter"/>
</dbReference>
<dbReference type="Proteomes" id="UP000006443">
    <property type="component" value="Unassembled WGS sequence"/>
</dbReference>
<dbReference type="Pfam" id="PF06429">
    <property type="entry name" value="Flg_bbr_C"/>
    <property type="match status" value="1"/>
</dbReference>
<comment type="caution">
    <text evidence="10">The sequence shown here is derived from an EMBL/GenBank/DDBJ whole genome shotgun (WGS) entry which is preliminary data.</text>
</comment>
<dbReference type="GO" id="GO:0071978">
    <property type="term" value="P:bacterial-type flagellum-dependent swarming motility"/>
    <property type="evidence" value="ECO:0007669"/>
    <property type="project" value="TreeGrafter"/>
</dbReference>
<evidence type="ECO:0000313" key="10">
    <source>
        <dbReference type="EMBL" id="EEG76521.1"/>
    </source>
</evidence>
<dbReference type="RefSeq" id="WP_008518231.1">
    <property type="nucleotide sequence ID" value="NZ_ACJM01000016.1"/>
</dbReference>
<reference evidence="10 11" key="1">
    <citation type="submission" date="2009-02" db="EMBL/GenBank/DDBJ databases">
        <title>Sequencing of the draft genome and assembly of Dethiobacter alkaliphilus AHT 1.</title>
        <authorList>
            <consortium name="US DOE Joint Genome Institute (JGI-PGF)"/>
            <person name="Lucas S."/>
            <person name="Copeland A."/>
            <person name="Lapidus A."/>
            <person name="Glavina del Rio T."/>
            <person name="Dalin E."/>
            <person name="Tice H."/>
            <person name="Bruce D."/>
            <person name="Goodwin L."/>
            <person name="Pitluck S."/>
            <person name="Larimer F."/>
            <person name="Land M.L."/>
            <person name="Hauser L."/>
            <person name="Muyzer G."/>
        </authorList>
    </citation>
    <scope>NUCLEOTIDE SEQUENCE [LARGE SCALE GENOMIC DNA]</scope>
    <source>
        <strain evidence="10 11">AHT 1</strain>
    </source>
</reference>
<comment type="subcellular location">
    <subcellularLocation>
        <location evidence="1 5">Bacterial flagellum basal body</location>
    </subcellularLocation>
</comment>
<dbReference type="Pfam" id="PF22692">
    <property type="entry name" value="LlgE_F_G_D1"/>
    <property type="match status" value="1"/>
</dbReference>
<evidence type="ECO:0000256" key="5">
    <source>
        <dbReference type="RuleBase" id="RU362116"/>
    </source>
</evidence>
<dbReference type="Pfam" id="PF07559">
    <property type="entry name" value="FlgE_D2"/>
    <property type="match status" value="1"/>
</dbReference>
<dbReference type="Gene3D" id="2.60.98.20">
    <property type="entry name" value="Flagellar hook protein FlgE"/>
    <property type="match status" value="1"/>
</dbReference>
<dbReference type="InterPro" id="IPR010930">
    <property type="entry name" value="Flg_bb/hook_C_dom"/>
</dbReference>
<dbReference type="InterPro" id="IPR011491">
    <property type="entry name" value="FlgE_D2"/>
</dbReference>
<dbReference type="STRING" id="555088.DealDRAFT_2633"/>
<organism evidence="10 11">
    <name type="scientific">Dethiobacter alkaliphilus AHT 1</name>
    <dbReference type="NCBI Taxonomy" id="555088"/>
    <lineage>
        <taxon>Bacteria</taxon>
        <taxon>Bacillati</taxon>
        <taxon>Bacillota</taxon>
        <taxon>Dethiobacteria</taxon>
        <taxon>Dethiobacterales</taxon>
        <taxon>Dethiobacteraceae</taxon>
        <taxon>Dethiobacter</taxon>
    </lineage>
</organism>
<evidence type="ECO:0000259" key="6">
    <source>
        <dbReference type="Pfam" id="PF00460"/>
    </source>
</evidence>
<feature type="domain" description="Flagellar basal body rod protein N-terminal" evidence="6">
    <location>
        <begin position="7"/>
        <end position="35"/>
    </location>
</feature>
<evidence type="ECO:0000256" key="2">
    <source>
        <dbReference type="ARBA" id="ARBA00009677"/>
    </source>
</evidence>
<dbReference type="GO" id="GO:0009424">
    <property type="term" value="C:bacterial-type flagellum hook"/>
    <property type="evidence" value="ECO:0007669"/>
    <property type="project" value="TreeGrafter"/>
</dbReference>